<dbReference type="Pfam" id="PF12974">
    <property type="entry name" value="Phosphonate-bd"/>
    <property type="match status" value="1"/>
</dbReference>
<dbReference type="Proteomes" id="UP000321201">
    <property type="component" value="Unassembled WGS sequence"/>
</dbReference>
<evidence type="ECO:0000313" key="2">
    <source>
        <dbReference type="Proteomes" id="UP000321201"/>
    </source>
</evidence>
<name>A0A5C7EDQ4_9PROT</name>
<sequence>MAALALLPFAGAIGAEPEVPVRIGLTPVFLDDQAGFLRQWKAYLERRLHRPVAFVQRGSYREVYELLGLGHIDFAWLCGYPYVRLGRRVKLLAVPVFQGKPLYRSYLIVPASDARTRSLLDLRGRVFAYSDPDSNSGYLFPRYYLIRNGENPDTFFLRTFFTWAHRKVVEAVASGLAHGGAVDSYVWETLAQIHPELTAKTRVAAHSPEFGHPPFVARSGASPRDFAALQAALTGMDDDPEGQALLRRLNLDGFSVERPELFDSIARMWRATQGA</sequence>
<protein>
    <submittedName>
        <fullName evidence="1">PhnD/SsuA/transferrin family substrate-binding protein</fullName>
    </submittedName>
</protein>
<keyword evidence="2" id="KW-1185">Reference proteome</keyword>
<dbReference type="CDD" id="cd13571">
    <property type="entry name" value="PBP2_PnhD_1"/>
    <property type="match status" value="1"/>
</dbReference>
<dbReference type="PANTHER" id="PTHR35841">
    <property type="entry name" value="PHOSPHONATES-BINDING PERIPLASMIC PROTEIN"/>
    <property type="match status" value="1"/>
</dbReference>
<reference evidence="1 2" key="1">
    <citation type="submission" date="2019-08" db="EMBL/GenBank/DDBJ databases">
        <title>Pelomicrobium methylotrophicum gen. nov., sp. nov. a moderately thermophilic, facultatively anaerobic, lithoautotrophic and methylotrophic bacterium isolated from a terrestrial mud volcano.</title>
        <authorList>
            <person name="Slobodkina G.B."/>
            <person name="Merkel A.Y."/>
            <person name="Slobodkin A.I."/>
        </authorList>
    </citation>
    <scope>NUCLEOTIDE SEQUENCE [LARGE SCALE GENOMIC DNA]</scope>
    <source>
        <strain evidence="1 2">SM250</strain>
    </source>
</reference>
<dbReference type="OrthoDB" id="5289663at2"/>
<accession>A0A5C7EDQ4</accession>
<evidence type="ECO:0000313" key="1">
    <source>
        <dbReference type="EMBL" id="TXF09980.1"/>
    </source>
</evidence>
<gene>
    <name evidence="1" type="ORF">FR698_16090</name>
</gene>
<dbReference type="Gene3D" id="3.40.190.10">
    <property type="entry name" value="Periplasmic binding protein-like II"/>
    <property type="match status" value="2"/>
</dbReference>
<proteinExistence type="predicted"/>
<dbReference type="AlphaFoldDB" id="A0A5C7EDQ4"/>
<comment type="caution">
    <text evidence="1">The sequence shown here is derived from an EMBL/GenBank/DDBJ whole genome shotgun (WGS) entry which is preliminary data.</text>
</comment>
<dbReference type="FunCoup" id="A0A5C7EDQ4">
    <property type="interactions" value="98"/>
</dbReference>
<dbReference type="InParanoid" id="A0A5C7EDQ4"/>
<dbReference type="SUPFAM" id="SSF53850">
    <property type="entry name" value="Periplasmic binding protein-like II"/>
    <property type="match status" value="1"/>
</dbReference>
<dbReference type="EMBL" id="VPFL01000040">
    <property type="protein sequence ID" value="TXF09980.1"/>
    <property type="molecule type" value="Genomic_DNA"/>
</dbReference>
<organism evidence="1 2">
    <name type="scientific">Pelomicrobium methylotrophicum</name>
    <dbReference type="NCBI Taxonomy" id="2602750"/>
    <lineage>
        <taxon>Bacteria</taxon>
        <taxon>Pseudomonadati</taxon>
        <taxon>Pseudomonadota</taxon>
        <taxon>Hydrogenophilia</taxon>
        <taxon>Hydrogenophilia incertae sedis</taxon>
        <taxon>Pelomicrobium</taxon>
    </lineage>
</organism>
<dbReference type="PANTHER" id="PTHR35841:SF1">
    <property type="entry name" value="PHOSPHONATES-BINDING PERIPLASMIC PROTEIN"/>
    <property type="match status" value="1"/>
</dbReference>